<keyword evidence="1" id="KW-0732">Signal</keyword>
<keyword evidence="3" id="KW-1185">Reference proteome</keyword>
<accession>A0A0L0C6U5</accession>
<dbReference type="OrthoDB" id="10067964at2759"/>
<name>A0A0L0C6U5_LUCCU</name>
<feature type="signal peptide" evidence="1">
    <location>
        <begin position="1"/>
        <end position="20"/>
    </location>
</feature>
<dbReference type="InterPro" id="IPR010276">
    <property type="entry name" value="Allatostatin"/>
</dbReference>
<reference evidence="2 3" key="1">
    <citation type="journal article" date="2015" name="Nat. Commun.">
        <title>Lucilia cuprina genome unlocks parasitic fly biology to underpin future interventions.</title>
        <authorList>
            <person name="Anstead C.A."/>
            <person name="Korhonen P.K."/>
            <person name="Young N.D."/>
            <person name="Hall R.S."/>
            <person name="Jex A.R."/>
            <person name="Murali S.C."/>
            <person name="Hughes D.S."/>
            <person name="Lee S.F."/>
            <person name="Perry T."/>
            <person name="Stroehlein A.J."/>
            <person name="Ansell B.R."/>
            <person name="Breugelmans B."/>
            <person name="Hofmann A."/>
            <person name="Qu J."/>
            <person name="Dugan S."/>
            <person name="Lee S.L."/>
            <person name="Chao H."/>
            <person name="Dinh H."/>
            <person name="Han Y."/>
            <person name="Doddapaneni H.V."/>
            <person name="Worley K.C."/>
            <person name="Muzny D.M."/>
            <person name="Ioannidis P."/>
            <person name="Waterhouse R.M."/>
            <person name="Zdobnov E.M."/>
            <person name="James P.J."/>
            <person name="Bagnall N.H."/>
            <person name="Kotze A.C."/>
            <person name="Gibbs R.A."/>
            <person name="Richards S."/>
            <person name="Batterham P."/>
            <person name="Gasser R.B."/>
        </authorList>
    </citation>
    <scope>NUCLEOTIDE SEQUENCE [LARGE SCALE GENOMIC DNA]</scope>
    <source>
        <strain evidence="2 3">LS</strain>
        <tissue evidence="2">Full body</tissue>
    </source>
</reference>
<evidence type="ECO:0000256" key="1">
    <source>
        <dbReference type="SAM" id="SignalP"/>
    </source>
</evidence>
<gene>
    <name evidence="2" type="ORF">FF38_06116</name>
</gene>
<protein>
    <submittedName>
        <fullName evidence="2">Allatostatins Ast</fullName>
    </submittedName>
</protein>
<evidence type="ECO:0000313" key="2">
    <source>
        <dbReference type="EMBL" id="KNC27956.1"/>
    </source>
</evidence>
<dbReference type="STRING" id="7375.A0A0L0C6U5"/>
<comment type="caution">
    <text evidence="2">The sequence shown here is derived from an EMBL/GenBank/DDBJ whole genome shotgun (WGS) entry which is preliminary data.</text>
</comment>
<proteinExistence type="predicted"/>
<dbReference type="Proteomes" id="UP000037069">
    <property type="component" value="Unassembled WGS sequence"/>
</dbReference>
<dbReference type="EMBL" id="JRES01000835">
    <property type="protein sequence ID" value="KNC27956.1"/>
    <property type="molecule type" value="Genomic_DNA"/>
</dbReference>
<dbReference type="Pfam" id="PF05953">
    <property type="entry name" value="Allatostatin"/>
    <property type="match status" value="5"/>
</dbReference>
<evidence type="ECO:0000313" key="3">
    <source>
        <dbReference type="Proteomes" id="UP000037069"/>
    </source>
</evidence>
<sequence length="179" mass="20150">MNKRFVSLLMLACWLSVAYSEPSYEDTASQVNSPNGGHQANSLFNTNADSNMDGDNMDGMIMGAGLGNKDNYDKRVERYAFGLGRRAYTYTNGGNGIKRLPVYNFGLGKRARPYSFGLGKRSDYEDSDAQIAEDLDRAYNAAFMMDEKRNRPYSFGLGKRDPLNEERRANRYGFGLGRR</sequence>
<dbReference type="AlphaFoldDB" id="A0A0L0C6U5"/>
<dbReference type="OMA" id="EYDEDQY"/>
<organism evidence="2 3">
    <name type="scientific">Lucilia cuprina</name>
    <name type="common">Green bottle fly</name>
    <name type="synonym">Australian sheep blowfly</name>
    <dbReference type="NCBI Taxonomy" id="7375"/>
    <lineage>
        <taxon>Eukaryota</taxon>
        <taxon>Metazoa</taxon>
        <taxon>Ecdysozoa</taxon>
        <taxon>Arthropoda</taxon>
        <taxon>Hexapoda</taxon>
        <taxon>Insecta</taxon>
        <taxon>Pterygota</taxon>
        <taxon>Neoptera</taxon>
        <taxon>Endopterygota</taxon>
        <taxon>Diptera</taxon>
        <taxon>Brachycera</taxon>
        <taxon>Muscomorpha</taxon>
        <taxon>Oestroidea</taxon>
        <taxon>Calliphoridae</taxon>
        <taxon>Luciliinae</taxon>
        <taxon>Lucilia</taxon>
    </lineage>
</organism>
<feature type="chain" id="PRO_5005535880" evidence="1">
    <location>
        <begin position="21"/>
        <end position="179"/>
    </location>
</feature>
<dbReference type="GO" id="GO:0005184">
    <property type="term" value="F:neuropeptide hormone activity"/>
    <property type="evidence" value="ECO:0007669"/>
    <property type="project" value="InterPro"/>
</dbReference>